<protein>
    <recommendedName>
        <fullName evidence="2">histidine kinase</fullName>
        <ecNumber evidence="2">2.7.13.3</ecNumber>
    </recommendedName>
</protein>
<dbReference type="Pfam" id="PF07730">
    <property type="entry name" value="HisKA_3"/>
    <property type="match status" value="1"/>
</dbReference>
<feature type="transmembrane region" description="Helical" evidence="9">
    <location>
        <begin position="34"/>
        <end position="57"/>
    </location>
</feature>
<keyword evidence="6 12" id="KW-0418">Kinase</keyword>
<keyword evidence="9" id="KW-0812">Transmembrane</keyword>
<dbReference type="PANTHER" id="PTHR24421">
    <property type="entry name" value="NITRATE/NITRITE SENSOR PROTEIN NARX-RELATED"/>
    <property type="match status" value="1"/>
</dbReference>
<evidence type="ECO:0000256" key="6">
    <source>
        <dbReference type="ARBA" id="ARBA00022777"/>
    </source>
</evidence>
<dbReference type="EMBL" id="JAAATY010000005">
    <property type="protein sequence ID" value="NRN65003.1"/>
    <property type="molecule type" value="Genomic_DNA"/>
</dbReference>
<evidence type="ECO:0000256" key="9">
    <source>
        <dbReference type="SAM" id="Phobius"/>
    </source>
</evidence>
<evidence type="ECO:0000259" key="10">
    <source>
        <dbReference type="Pfam" id="PF02518"/>
    </source>
</evidence>
<feature type="domain" description="Signal transduction histidine kinase subgroup 3 dimerisation and phosphoacceptor" evidence="11">
    <location>
        <begin position="172"/>
        <end position="239"/>
    </location>
</feature>
<proteinExistence type="predicted"/>
<keyword evidence="9" id="KW-1133">Transmembrane helix</keyword>
<accession>A0ABX2F108</accession>
<evidence type="ECO:0000256" key="5">
    <source>
        <dbReference type="ARBA" id="ARBA00022741"/>
    </source>
</evidence>
<dbReference type="GO" id="GO:0016301">
    <property type="term" value="F:kinase activity"/>
    <property type="evidence" value="ECO:0007669"/>
    <property type="project" value="UniProtKB-KW"/>
</dbReference>
<dbReference type="Proteomes" id="UP000763557">
    <property type="component" value="Unassembled WGS sequence"/>
</dbReference>
<feature type="domain" description="Histidine kinase/HSP90-like ATPase" evidence="10">
    <location>
        <begin position="281"/>
        <end position="363"/>
    </location>
</feature>
<dbReference type="Gene3D" id="3.30.565.10">
    <property type="entry name" value="Histidine kinase-like ATPase, C-terminal domain"/>
    <property type="match status" value="1"/>
</dbReference>
<keyword evidence="8" id="KW-0902">Two-component regulatory system</keyword>
<reference evidence="12 13" key="1">
    <citation type="submission" date="2020-01" db="EMBL/GenBank/DDBJ databases">
        <title>Kibdelosporangium persica a novel Actinomycetes from a hot desert in Iran.</title>
        <authorList>
            <person name="Safaei N."/>
            <person name="Zaburannyi N."/>
            <person name="Mueller R."/>
            <person name="Wink J."/>
        </authorList>
    </citation>
    <scope>NUCLEOTIDE SEQUENCE [LARGE SCALE GENOMIC DNA]</scope>
    <source>
        <strain evidence="12 13">4NS15</strain>
    </source>
</reference>
<dbReference type="Pfam" id="PF02518">
    <property type="entry name" value="HATPase_c"/>
    <property type="match status" value="1"/>
</dbReference>
<dbReference type="InterPro" id="IPR036890">
    <property type="entry name" value="HATPase_C_sf"/>
</dbReference>
<feature type="transmembrane region" description="Helical" evidence="9">
    <location>
        <begin position="130"/>
        <end position="151"/>
    </location>
</feature>
<dbReference type="InterPro" id="IPR003594">
    <property type="entry name" value="HATPase_dom"/>
</dbReference>
<gene>
    <name evidence="12" type="ORF">GC106_22090</name>
</gene>
<feature type="transmembrane region" description="Helical" evidence="9">
    <location>
        <begin position="64"/>
        <end position="96"/>
    </location>
</feature>
<evidence type="ECO:0000259" key="11">
    <source>
        <dbReference type="Pfam" id="PF07730"/>
    </source>
</evidence>
<keyword evidence="5" id="KW-0547">Nucleotide-binding</keyword>
<dbReference type="Gene3D" id="1.20.5.1930">
    <property type="match status" value="1"/>
</dbReference>
<dbReference type="PANTHER" id="PTHR24421:SF10">
    <property type="entry name" value="NITRATE_NITRITE SENSOR PROTEIN NARQ"/>
    <property type="match status" value="1"/>
</dbReference>
<dbReference type="CDD" id="cd16917">
    <property type="entry name" value="HATPase_UhpB-NarQ-NarX-like"/>
    <property type="match status" value="1"/>
</dbReference>
<organism evidence="12 13">
    <name type="scientific">Kibdelosporangium persicum</name>
    <dbReference type="NCBI Taxonomy" id="2698649"/>
    <lineage>
        <taxon>Bacteria</taxon>
        <taxon>Bacillati</taxon>
        <taxon>Actinomycetota</taxon>
        <taxon>Actinomycetes</taxon>
        <taxon>Pseudonocardiales</taxon>
        <taxon>Pseudonocardiaceae</taxon>
        <taxon>Kibdelosporangium</taxon>
    </lineage>
</organism>
<dbReference type="SUPFAM" id="SSF55874">
    <property type="entry name" value="ATPase domain of HSP90 chaperone/DNA topoisomerase II/histidine kinase"/>
    <property type="match status" value="1"/>
</dbReference>
<evidence type="ECO:0000313" key="12">
    <source>
        <dbReference type="EMBL" id="NRN65003.1"/>
    </source>
</evidence>
<feature type="transmembrane region" description="Helical" evidence="9">
    <location>
        <begin position="102"/>
        <end position="123"/>
    </location>
</feature>
<keyword evidence="13" id="KW-1185">Reference proteome</keyword>
<comment type="caution">
    <text evidence="12">The sequence shown here is derived from an EMBL/GenBank/DDBJ whole genome shotgun (WGS) entry which is preliminary data.</text>
</comment>
<evidence type="ECO:0000256" key="1">
    <source>
        <dbReference type="ARBA" id="ARBA00000085"/>
    </source>
</evidence>
<evidence type="ECO:0000256" key="2">
    <source>
        <dbReference type="ARBA" id="ARBA00012438"/>
    </source>
</evidence>
<dbReference type="InterPro" id="IPR050482">
    <property type="entry name" value="Sensor_HK_TwoCompSys"/>
</dbReference>
<keyword evidence="9" id="KW-0472">Membrane</keyword>
<dbReference type="EC" id="2.7.13.3" evidence="2"/>
<sequence>MTGVGRWRYGVWALAVLYLGSTLLWTVIASASEHGWAGAVLDGVLYVAALASGYAVYRWEIVGIWLLATTVAFGLILHLHTEFSGTSLFFLAVWLAPFRVRLWHAMVLTAVTTAGFVGTSLVMSLPQQSIFGIGFALGWAGFLAAVLNQLVVTRNQTKAVAEAQARTAVLGERQRLAREIHDILAHSLSAQVVHLEGARLLLEQGGDREVILDRVVRAGDLARAGLADSRRAVSALRGDQTPLVEQLELLADQFRSATGRSCEVSVTGDAGRLAPEAWLAVVRTAQEALTNAHKHAPEAEVMMDLRCARDWCELEVRDTGGHTVTSTGNGYGLVGMRERAELIGGTLDAGPVPEGFRVRLRVPA</sequence>
<evidence type="ECO:0000256" key="4">
    <source>
        <dbReference type="ARBA" id="ARBA00022679"/>
    </source>
</evidence>
<keyword evidence="7" id="KW-0067">ATP-binding</keyword>
<comment type="catalytic activity">
    <reaction evidence="1">
        <text>ATP + protein L-histidine = ADP + protein N-phospho-L-histidine.</text>
        <dbReference type="EC" id="2.7.13.3"/>
    </reaction>
</comment>
<name>A0ABX2F108_9PSEU</name>
<evidence type="ECO:0000256" key="8">
    <source>
        <dbReference type="ARBA" id="ARBA00023012"/>
    </source>
</evidence>
<keyword evidence="3" id="KW-0597">Phosphoprotein</keyword>
<feature type="transmembrane region" description="Helical" evidence="9">
    <location>
        <begin position="9"/>
        <end position="28"/>
    </location>
</feature>
<evidence type="ECO:0000313" key="13">
    <source>
        <dbReference type="Proteomes" id="UP000763557"/>
    </source>
</evidence>
<evidence type="ECO:0000256" key="7">
    <source>
        <dbReference type="ARBA" id="ARBA00022840"/>
    </source>
</evidence>
<dbReference type="InterPro" id="IPR011712">
    <property type="entry name" value="Sig_transdc_His_kin_sub3_dim/P"/>
</dbReference>
<keyword evidence="4" id="KW-0808">Transferase</keyword>
<evidence type="ECO:0000256" key="3">
    <source>
        <dbReference type="ARBA" id="ARBA00022553"/>
    </source>
</evidence>